<comment type="similarity">
    <text evidence="6">Belongs to the Mrp/NBP35 ATP-binding proteins family.</text>
</comment>
<dbReference type="GO" id="GO:0005524">
    <property type="term" value="F:ATP binding"/>
    <property type="evidence" value="ECO:0007669"/>
    <property type="project" value="UniProtKB-UniRule"/>
</dbReference>
<evidence type="ECO:0000256" key="2">
    <source>
        <dbReference type="ARBA" id="ARBA00022741"/>
    </source>
</evidence>
<keyword evidence="8" id="KW-1185">Reference proteome</keyword>
<comment type="function">
    <text evidence="6">Binds and transfers iron-sulfur (Fe-S) clusters to target apoproteins. Can hydrolyze ATP.</text>
</comment>
<evidence type="ECO:0000256" key="1">
    <source>
        <dbReference type="ARBA" id="ARBA00022723"/>
    </source>
</evidence>
<organism evidence="7 8">
    <name type="scientific">Eshraghiella crossota DSM 2876</name>
    <dbReference type="NCBI Taxonomy" id="511680"/>
    <lineage>
        <taxon>Bacteria</taxon>
        <taxon>Bacillati</taxon>
        <taxon>Bacillota</taxon>
        <taxon>Clostridia</taxon>
        <taxon>Lachnospirales</taxon>
        <taxon>Lachnospiraceae</taxon>
        <taxon>Eshraghiella</taxon>
    </lineage>
</organism>
<dbReference type="FunFam" id="3.40.50.300:FF:001119">
    <property type="entry name" value="Iron-sulfur cluster carrier protein"/>
    <property type="match status" value="1"/>
</dbReference>
<comment type="subunit">
    <text evidence="6">Homodimer.</text>
</comment>
<dbReference type="PANTHER" id="PTHR42961">
    <property type="entry name" value="IRON-SULFUR PROTEIN NUBPL"/>
    <property type="match status" value="1"/>
</dbReference>
<dbReference type="GO" id="GO:0046872">
    <property type="term" value="F:metal ion binding"/>
    <property type="evidence" value="ECO:0007669"/>
    <property type="project" value="UniProtKB-KW"/>
</dbReference>
<evidence type="ECO:0000313" key="7">
    <source>
        <dbReference type="EMBL" id="EFF68918.1"/>
    </source>
</evidence>
<dbReference type="GO" id="GO:0016226">
    <property type="term" value="P:iron-sulfur cluster assembly"/>
    <property type="evidence" value="ECO:0007669"/>
    <property type="project" value="InterPro"/>
</dbReference>
<keyword evidence="1 6" id="KW-0479">Metal-binding</keyword>
<name>D4RYU4_9FIRM</name>
<dbReference type="Proteomes" id="UP000006238">
    <property type="component" value="Unassembled WGS sequence"/>
</dbReference>
<proteinExistence type="inferred from homology"/>
<keyword evidence="2 6" id="KW-0547">Nucleotide-binding</keyword>
<dbReference type="AlphaFoldDB" id="D4RYU4"/>
<evidence type="ECO:0000256" key="6">
    <source>
        <dbReference type="HAMAP-Rule" id="MF_02040"/>
    </source>
</evidence>
<gene>
    <name evidence="7" type="ORF">BUTYVIB_01008</name>
</gene>
<dbReference type="STRING" id="45851.BHV86_05320"/>
<dbReference type="PANTHER" id="PTHR42961:SF2">
    <property type="entry name" value="IRON-SULFUR PROTEIN NUBPL"/>
    <property type="match status" value="1"/>
</dbReference>
<dbReference type="CDD" id="cd02037">
    <property type="entry name" value="Mrp_NBP35"/>
    <property type="match status" value="1"/>
</dbReference>
<dbReference type="GO" id="GO:0140663">
    <property type="term" value="F:ATP-dependent FeS chaperone activity"/>
    <property type="evidence" value="ECO:0007669"/>
    <property type="project" value="InterPro"/>
</dbReference>
<dbReference type="GO" id="GO:0016887">
    <property type="term" value="F:ATP hydrolysis activity"/>
    <property type="evidence" value="ECO:0007669"/>
    <property type="project" value="UniProtKB-UniRule"/>
</dbReference>
<dbReference type="InterPro" id="IPR019591">
    <property type="entry name" value="Mrp/NBP35_ATP-bd"/>
</dbReference>
<dbReference type="eggNOG" id="COG0489">
    <property type="taxonomic scope" value="Bacteria"/>
</dbReference>
<dbReference type="GeneID" id="98918882"/>
<dbReference type="RefSeq" id="WP_005602252.1">
    <property type="nucleotide sequence ID" value="NZ_GG663522.1"/>
</dbReference>
<dbReference type="EMBL" id="ABWN01000023">
    <property type="protein sequence ID" value="EFF68918.1"/>
    <property type="molecule type" value="Genomic_DNA"/>
</dbReference>
<dbReference type="InterPro" id="IPR027417">
    <property type="entry name" value="P-loop_NTPase"/>
</dbReference>
<keyword evidence="3 6" id="KW-0067">ATP-binding</keyword>
<evidence type="ECO:0000256" key="3">
    <source>
        <dbReference type="ARBA" id="ARBA00022840"/>
    </source>
</evidence>
<evidence type="ECO:0000313" key="8">
    <source>
        <dbReference type="Proteomes" id="UP000006238"/>
    </source>
</evidence>
<keyword evidence="6" id="KW-0378">Hydrolase</keyword>
<dbReference type="HAMAP" id="MF_02040">
    <property type="entry name" value="Mrp_NBP35"/>
    <property type="match status" value="1"/>
</dbReference>
<dbReference type="InterPro" id="IPR000808">
    <property type="entry name" value="Mrp-like_CS"/>
</dbReference>
<dbReference type="InterPro" id="IPR044304">
    <property type="entry name" value="NUBPL-like"/>
</dbReference>
<keyword evidence="5 6" id="KW-0411">Iron-sulfur</keyword>
<reference evidence="7 8" key="1">
    <citation type="submission" date="2010-02" db="EMBL/GenBank/DDBJ databases">
        <authorList>
            <person name="Weinstock G."/>
            <person name="Sodergren E."/>
            <person name="Clifton S."/>
            <person name="Fulton L."/>
            <person name="Fulton B."/>
            <person name="Courtney L."/>
            <person name="Fronick C."/>
            <person name="Harrison M."/>
            <person name="Strong C."/>
            <person name="Farmer C."/>
            <person name="Delahaunty K."/>
            <person name="Markovic C."/>
            <person name="Hall O."/>
            <person name="Minx P."/>
            <person name="Tomlinson C."/>
            <person name="Mitreva M."/>
            <person name="Nelson J."/>
            <person name="Hou S."/>
            <person name="Wollam A."/>
            <person name="Pepin K.H."/>
            <person name="Johnson M."/>
            <person name="Bhonagiri V."/>
            <person name="Zhang X."/>
            <person name="Suruliraj S."/>
            <person name="Warren W."/>
            <person name="Chinwalla A."/>
            <person name="Mardis E.R."/>
            <person name="Wilson R.K."/>
        </authorList>
    </citation>
    <scope>NUCLEOTIDE SEQUENCE [LARGE SCALE GENOMIC DNA]</scope>
    <source>
        <strain evidence="7 8">DSM 2876</strain>
    </source>
</reference>
<keyword evidence="4 6" id="KW-0408">Iron</keyword>
<dbReference type="GO" id="GO:0051539">
    <property type="term" value="F:4 iron, 4 sulfur cluster binding"/>
    <property type="evidence" value="ECO:0007669"/>
    <property type="project" value="TreeGrafter"/>
</dbReference>
<accession>D4RYU4</accession>
<dbReference type="HOGENOM" id="CLU_024839_0_2_9"/>
<sequence>MSECNSGCEECKSRESCGIRKAPLNKESSIHKIIGIISGKGGVGKSTVTALIARRLASMGYSVGIMDADVTGPSVPAMFGIHGKVLSDENGIYPMVSQEGIKIISMNLLLDSEETPVIYRGPVVASIIKQFYSDVIWGSLDYLLIDMPPGTGDVPLTVYQSIPIDGVVMVTSPQNLVKMIVMKAVNMASKMSVPLLGIIENYSYFKCEDCDRIYEIFGKSTAEKLAKELNTTVIARIPIIPEVAQCEDKGIPVTQDIDMDLSNLL</sequence>
<evidence type="ECO:0000256" key="5">
    <source>
        <dbReference type="ARBA" id="ARBA00023014"/>
    </source>
</evidence>
<dbReference type="SUPFAM" id="SSF52540">
    <property type="entry name" value="P-loop containing nucleoside triphosphate hydrolases"/>
    <property type="match status" value="1"/>
</dbReference>
<evidence type="ECO:0000256" key="4">
    <source>
        <dbReference type="ARBA" id="ARBA00023004"/>
    </source>
</evidence>
<protein>
    <recommendedName>
        <fullName evidence="6">Iron-sulfur cluster carrier protein</fullName>
    </recommendedName>
</protein>
<comment type="caution">
    <text evidence="7">The sequence shown here is derived from an EMBL/GenBank/DDBJ whole genome shotgun (WGS) entry which is preliminary data.</text>
</comment>
<feature type="binding site" evidence="6">
    <location>
        <begin position="39"/>
        <end position="46"/>
    </location>
    <ligand>
        <name>ATP</name>
        <dbReference type="ChEBI" id="CHEBI:30616"/>
    </ligand>
</feature>
<dbReference type="Gene3D" id="3.40.50.300">
    <property type="entry name" value="P-loop containing nucleotide triphosphate hydrolases"/>
    <property type="match status" value="1"/>
</dbReference>
<dbReference type="Pfam" id="PF10609">
    <property type="entry name" value="ParA"/>
    <property type="match status" value="1"/>
</dbReference>
<dbReference type="PROSITE" id="PS01215">
    <property type="entry name" value="MRP"/>
    <property type="match status" value="1"/>
</dbReference>
<dbReference type="InterPro" id="IPR033756">
    <property type="entry name" value="YlxH/NBP35"/>
</dbReference>